<evidence type="ECO:0000313" key="2">
    <source>
        <dbReference type="Proteomes" id="UP000070544"/>
    </source>
</evidence>
<gene>
    <name evidence="1" type="ORF">M427DRAFT_291187</name>
</gene>
<protein>
    <submittedName>
        <fullName evidence="1">Uncharacterized protein</fullName>
    </submittedName>
</protein>
<evidence type="ECO:0000313" key="1">
    <source>
        <dbReference type="EMBL" id="KXS16483.1"/>
    </source>
</evidence>
<dbReference type="AlphaFoldDB" id="A0A139AJ45"/>
<accession>A0A139AJ45</accession>
<sequence length="164" mass="18857">MTTTKHHTRNAFPAKRPLPRGLYNIAVTLVAERWCSSPFLRNLNVRWVCPPKTSRGYSRVVSPPRVTYHADRTIWRDRILWRQVPGYRFGKLGFLVSIHILCQKLLRNYFLSQGTHTTPIVHYCDIFGHQTGSLFAALRNLYVSAVYGCVVEPQVAGFGRSKVR</sequence>
<reference evidence="1 2" key="1">
    <citation type="journal article" date="2015" name="Genome Biol. Evol.">
        <title>Phylogenomic analyses indicate that early fungi evolved digesting cell walls of algal ancestors of land plants.</title>
        <authorList>
            <person name="Chang Y."/>
            <person name="Wang S."/>
            <person name="Sekimoto S."/>
            <person name="Aerts A.L."/>
            <person name="Choi C."/>
            <person name="Clum A."/>
            <person name="LaButti K.M."/>
            <person name="Lindquist E.A."/>
            <person name="Yee Ngan C."/>
            <person name="Ohm R.A."/>
            <person name="Salamov A.A."/>
            <person name="Grigoriev I.V."/>
            <person name="Spatafora J.W."/>
            <person name="Berbee M.L."/>
        </authorList>
    </citation>
    <scope>NUCLEOTIDE SEQUENCE [LARGE SCALE GENOMIC DNA]</scope>
    <source>
        <strain evidence="1 2">JEL478</strain>
    </source>
</reference>
<dbReference type="Proteomes" id="UP000070544">
    <property type="component" value="Unassembled WGS sequence"/>
</dbReference>
<organism evidence="1 2">
    <name type="scientific">Gonapodya prolifera (strain JEL478)</name>
    <name type="common">Monoblepharis prolifera</name>
    <dbReference type="NCBI Taxonomy" id="1344416"/>
    <lineage>
        <taxon>Eukaryota</taxon>
        <taxon>Fungi</taxon>
        <taxon>Fungi incertae sedis</taxon>
        <taxon>Chytridiomycota</taxon>
        <taxon>Chytridiomycota incertae sedis</taxon>
        <taxon>Monoblepharidomycetes</taxon>
        <taxon>Monoblepharidales</taxon>
        <taxon>Gonapodyaceae</taxon>
        <taxon>Gonapodya</taxon>
    </lineage>
</organism>
<name>A0A139AJ45_GONPJ</name>
<proteinExistence type="predicted"/>
<keyword evidence="2" id="KW-1185">Reference proteome</keyword>
<dbReference type="EMBL" id="KQ965752">
    <property type="protein sequence ID" value="KXS16483.1"/>
    <property type="molecule type" value="Genomic_DNA"/>
</dbReference>